<name>A0AAW2BRI2_9ROSI</name>
<accession>A0AAW2BRI2</accession>
<dbReference type="SUPFAM" id="SSF49503">
    <property type="entry name" value="Cupredoxins"/>
    <property type="match status" value="1"/>
</dbReference>
<evidence type="ECO:0000259" key="2">
    <source>
        <dbReference type="PROSITE" id="PS51485"/>
    </source>
</evidence>
<dbReference type="InterPro" id="IPR008972">
    <property type="entry name" value="Cupredoxin"/>
</dbReference>
<evidence type="ECO:0000313" key="3">
    <source>
        <dbReference type="EMBL" id="KAK9988283.1"/>
    </source>
</evidence>
<dbReference type="AlphaFoldDB" id="A0AAW2BRI2"/>
<dbReference type="GO" id="GO:0009055">
    <property type="term" value="F:electron transfer activity"/>
    <property type="evidence" value="ECO:0007669"/>
    <property type="project" value="InterPro"/>
</dbReference>
<proteinExistence type="predicted"/>
<keyword evidence="1" id="KW-0732">Signal</keyword>
<dbReference type="Gene3D" id="2.60.40.420">
    <property type="entry name" value="Cupredoxins - blue copper proteins"/>
    <property type="match status" value="1"/>
</dbReference>
<keyword evidence="4" id="KW-1185">Reference proteome</keyword>
<feature type="domain" description="Phytocyanin" evidence="2">
    <location>
        <begin position="54"/>
        <end position="169"/>
    </location>
</feature>
<evidence type="ECO:0000313" key="4">
    <source>
        <dbReference type="Proteomes" id="UP001459277"/>
    </source>
</evidence>
<dbReference type="EMBL" id="JAZDWU010000010">
    <property type="protein sequence ID" value="KAK9988283.1"/>
    <property type="molecule type" value="Genomic_DNA"/>
</dbReference>
<comment type="caution">
    <text evidence="3">The sequence shown here is derived from an EMBL/GenBank/DDBJ whole genome shotgun (WGS) entry which is preliminary data.</text>
</comment>
<organism evidence="3 4">
    <name type="scientific">Lithocarpus litseifolius</name>
    <dbReference type="NCBI Taxonomy" id="425828"/>
    <lineage>
        <taxon>Eukaryota</taxon>
        <taxon>Viridiplantae</taxon>
        <taxon>Streptophyta</taxon>
        <taxon>Embryophyta</taxon>
        <taxon>Tracheophyta</taxon>
        <taxon>Spermatophyta</taxon>
        <taxon>Magnoliopsida</taxon>
        <taxon>eudicotyledons</taxon>
        <taxon>Gunneridae</taxon>
        <taxon>Pentapetalae</taxon>
        <taxon>rosids</taxon>
        <taxon>fabids</taxon>
        <taxon>Fagales</taxon>
        <taxon>Fagaceae</taxon>
        <taxon>Lithocarpus</taxon>
    </lineage>
</organism>
<reference evidence="3 4" key="1">
    <citation type="submission" date="2024-01" db="EMBL/GenBank/DDBJ databases">
        <title>A telomere-to-telomere, gap-free genome of sweet tea (Lithocarpus litseifolius).</title>
        <authorList>
            <person name="Zhou J."/>
        </authorList>
    </citation>
    <scope>NUCLEOTIDE SEQUENCE [LARGE SCALE GENOMIC DNA]</scope>
    <source>
        <strain evidence="3">Zhou-2022a</strain>
        <tissue evidence="3">Leaf</tissue>
    </source>
</reference>
<dbReference type="InterPro" id="IPR003245">
    <property type="entry name" value="Phytocyanin_dom"/>
</dbReference>
<dbReference type="PROSITE" id="PS51485">
    <property type="entry name" value="PHYTOCYANIN"/>
    <property type="match status" value="1"/>
</dbReference>
<evidence type="ECO:0000256" key="1">
    <source>
        <dbReference type="SAM" id="SignalP"/>
    </source>
</evidence>
<feature type="chain" id="PRO_5043901259" description="Phytocyanin domain-containing protein" evidence="1">
    <location>
        <begin position="25"/>
        <end position="173"/>
    </location>
</feature>
<protein>
    <recommendedName>
        <fullName evidence="2">Phytocyanin domain-containing protein</fullName>
    </recommendedName>
</protein>
<gene>
    <name evidence="3" type="ORF">SO802_028522</name>
</gene>
<sequence>MGGSTFSMSPILMLTASMLAVSMANKDWHFGFNYTSWPFKGGPPQSQNDTPGPRKIVVGGSKNWQLNFNYTDWALKNGPFYLNDTLVFKYDPPTPNTYPHSVYLLPNLQSFIKCDLRNAQKLGNATQGAGEGFEFVLKRPWQPHYFACGEHDGIHCMNGTMKFFVMPIYRWYR</sequence>
<dbReference type="Proteomes" id="UP001459277">
    <property type="component" value="Unassembled WGS sequence"/>
</dbReference>
<dbReference type="PANTHER" id="PTHR34052:SF1">
    <property type="entry name" value="OS06G0216700 PROTEIN"/>
    <property type="match status" value="1"/>
</dbReference>
<feature type="signal peptide" evidence="1">
    <location>
        <begin position="1"/>
        <end position="24"/>
    </location>
</feature>
<dbReference type="Pfam" id="PF02298">
    <property type="entry name" value="Cu_bind_like"/>
    <property type="match status" value="1"/>
</dbReference>
<dbReference type="PANTHER" id="PTHR34052">
    <property type="entry name" value="GLYCINE-RICH PROTEIN-LIKE"/>
    <property type="match status" value="1"/>
</dbReference>